<name>A0A512MAX5_9BACT</name>
<proteinExistence type="predicted"/>
<dbReference type="AlphaFoldDB" id="A0A512MAX5"/>
<keyword evidence="2" id="KW-1185">Reference proteome</keyword>
<dbReference type="EMBL" id="BKAG01000022">
    <property type="protein sequence ID" value="GEP43880.1"/>
    <property type="molecule type" value="Genomic_DNA"/>
</dbReference>
<sequence length="167" mass="19194">MFIFEFSHFYPKDFNHGREFVEMLDQFFGQLPRGYSYAVEIRNKSLLQPEYFSMLASHGVAHLFNSWTKMPEMGEQMAMPGSFTADFSVARLLLRPGRTYEEAVSSFSPYTALQDPNAGVREAAKRLIEKVKGTDKPSFVFVNMNDPSWHHYQTIGFPMSDQSCQPP</sequence>
<evidence type="ECO:0000313" key="1">
    <source>
        <dbReference type="EMBL" id="GEP43880.1"/>
    </source>
</evidence>
<evidence type="ECO:0000313" key="2">
    <source>
        <dbReference type="Proteomes" id="UP000321577"/>
    </source>
</evidence>
<gene>
    <name evidence="1" type="ORF">BGE01nite_31710</name>
</gene>
<dbReference type="Gene3D" id="3.20.20.410">
    <property type="entry name" value="Protein of unknown function UPF0759"/>
    <property type="match status" value="1"/>
</dbReference>
<protein>
    <submittedName>
        <fullName evidence="1">Uncharacterized protein</fullName>
    </submittedName>
</protein>
<reference evidence="1 2" key="1">
    <citation type="submission" date="2019-07" db="EMBL/GenBank/DDBJ databases">
        <title>Whole genome shotgun sequence of Brevifollis gellanilyticus NBRC 108608.</title>
        <authorList>
            <person name="Hosoyama A."/>
            <person name="Uohara A."/>
            <person name="Ohji S."/>
            <person name="Ichikawa N."/>
        </authorList>
    </citation>
    <scope>NUCLEOTIDE SEQUENCE [LARGE SCALE GENOMIC DNA]</scope>
    <source>
        <strain evidence="1 2">NBRC 108608</strain>
    </source>
</reference>
<dbReference type="InterPro" id="IPR002763">
    <property type="entry name" value="DUF72"/>
</dbReference>
<dbReference type="Proteomes" id="UP000321577">
    <property type="component" value="Unassembled WGS sequence"/>
</dbReference>
<organism evidence="1 2">
    <name type="scientific">Brevifollis gellanilyticus</name>
    <dbReference type="NCBI Taxonomy" id="748831"/>
    <lineage>
        <taxon>Bacteria</taxon>
        <taxon>Pseudomonadati</taxon>
        <taxon>Verrucomicrobiota</taxon>
        <taxon>Verrucomicrobiia</taxon>
        <taxon>Verrucomicrobiales</taxon>
        <taxon>Verrucomicrobiaceae</taxon>
    </lineage>
</organism>
<comment type="caution">
    <text evidence="1">The sequence shown here is derived from an EMBL/GenBank/DDBJ whole genome shotgun (WGS) entry which is preliminary data.</text>
</comment>
<accession>A0A512MAX5</accession>
<dbReference type="SUPFAM" id="SSF117396">
    <property type="entry name" value="TM1631-like"/>
    <property type="match status" value="1"/>
</dbReference>
<dbReference type="Pfam" id="PF01904">
    <property type="entry name" value="DUF72"/>
    <property type="match status" value="1"/>
</dbReference>
<dbReference type="InterPro" id="IPR036520">
    <property type="entry name" value="UPF0759_sf"/>
</dbReference>